<reference evidence="9 10" key="1">
    <citation type="submission" date="2016-10" db="EMBL/GenBank/DDBJ databases">
        <authorList>
            <person name="de Groot N.N."/>
        </authorList>
    </citation>
    <scope>NUCLEOTIDE SEQUENCE [LARGE SCALE GENOMIC DNA]</scope>
    <source>
        <strain evidence="9 10">CGMCC 1.5070</strain>
    </source>
</reference>
<evidence type="ECO:0000256" key="2">
    <source>
        <dbReference type="ARBA" id="ARBA00022448"/>
    </source>
</evidence>
<feature type="transmembrane region" description="Helical" evidence="7">
    <location>
        <begin position="70"/>
        <end position="93"/>
    </location>
</feature>
<keyword evidence="4 7" id="KW-0812">Transmembrane</keyword>
<dbReference type="InterPro" id="IPR035906">
    <property type="entry name" value="MetI-like_sf"/>
</dbReference>
<comment type="subcellular location">
    <subcellularLocation>
        <location evidence="1 7">Cell membrane</location>
        <topology evidence="1 7">Multi-pass membrane protein</topology>
    </subcellularLocation>
</comment>
<evidence type="ECO:0000256" key="3">
    <source>
        <dbReference type="ARBA" id="ARBA00022475"/>
    </source>
</evidence>
<dbReference type="Proteomes" id="UP000199158">
    <property type="component" value="Unassembled WGS sequence"/>
</dbReference>
<comment type="similarity">
    <text evidence="7">Belongs to the binding-protein-dependent transport system permease family.</text>
</comment>
<keyword evidence="5 7" id="KW-1133">Transmembrane helix</keyword>
<organism evidence="9 10">
    <name type="scientific">Hydrogenoanaerobacterium saccharovorans</name>
    <dbReference type="NCBI Taxonomy" id="474960"/>
    <lineage>
        <taxon>Bacteria</taxon>
        <taxon>Bacillati</taxon>
        <taxon>Bacillota</taxon>
        <taxon>Clostridia</taxon>
        <taxon>Eubacteriales</taxon>
        <taxon>Oscillospiraceae</taxon>
        <taxon>Hydrogenoanaerobacterium</taxon>
    </lineage>
</organism>
<evidence type="ECO:0000256" key="5">
    <source>
        <dbReference type="ARBA" id="ARBA00022989"/>
    </source>
</evidence>
<feature type="transmembrane region" description="Helical" evidence="7">
    <location>
        <begin position="105"/>
        <end position="124"/>
    </location>
</feature>
<proteinExistence type="inferred from homology"/>
<protein>
    <submittedName>
        <fullName evidence="9">Carbohydrate ABC transporter membrane protein 2, CUT1 family</fullName>
    </submittedName>
</protein>
<dbReference type="AlphaFoldDB" id="A0A1H8DG26"/>
<keyword evidence="2 7" id="KW-0813">Transport</keyword>
<feature type="transmembrane region" description="Helical" evidence="7">
    <location>
        <begin position="180"/>
        <end position="202"/>
    </location>
</feature>
<dbReference type="RefSeq" id="WP_092755794.1">
    <property type="nucleotide sequence ID" value="NZ_FOCG01000003.1"/>
</dbReference>
<dbReference type="InterPro" id="IPR050901">
    <property type="entry name" value="BP-dep_ABC_trans_perm"/>
</dbReference>
<evidence type="ECO:0000256" key="1">
    <source>
        <dbReference type="ARBA" id="ARBA00004651"/>
    </source>
</evidence>
<evidence type="ECO:0000256" key="6">
    <source>
        <dbReference type="ARBA" id="ARBA00023136"/>
    </source>
</evidence>
<feature type="transmembrane region" description="Helical" evidence="7">
    <location>
        <begin position="238"/>
        <end position="258"/>
    </location>
</feature>
<dbReference type="SUPFAM" id="SSF161098">
    <property type="entry name" value="MetI-like"/>
    <property type="match status" value="1"/>
</dbReference>
<sequence>MRAKQKRADFLIGALLWILSLVIIVPLAMIILNSFKDVTESAVMSLKLPTAFHPENYLEVLRDDKLVRSFFNSVLLCVGSCFATTALSSLAAFVLSRNRSKFNRFIYIVFLLGLVAPINYITTVKVLQYLHLINTFAGAILLYTAQYTPFTIFIYYGFIGGVPRTLDEAAIIDGCGSIKLFYRIIFPLLKPVTMTAVVINFLNCWNDFIVPLYFLNSSSKWGMIMLMYNYFSQFISSWNLVCAVMIVNIIPIVLIYIFGQKYLISGMTAGAVKG</sequence>
<dbReference type="PANTHER" id="PTHR32243">
    <property type="entry name" value="MALTOSE TRANSPORT SYSTEM PERMEASE-RELATED"/>
    <property type="match status" value="1"/>
</dbReference>
<feature type="transmembrane region" description="Helical" evidence="7">
    <location>
        <begin position="12"/>
        <end position="35"/>
    </location>
</feature>
<dbReference type="InterPro" id="IPR000515">
    <property type="entry name" value="MetI-like"/>
</dbReference>
<dbReference type="OrthoDB" id="153186at2"/>
<accession>A0A1H8DG26</accession>
<feature type="domain" description="ABC transmembrane type-1" evidence="8">
    <location>
        <begin position="70"/>
        <end position="259"/>
    </location>
</feature>
<feature type="transmembrane region" description="Helical" evidence="7">
    <location>
        <begin position="208"/>
        <end position="231"/>
    </location>
</feature>
<evidence type="ECO:0000256" key="4">
    <source>
        <dbReference type="ARBA" id="ARBA00022692"/>
    </source>
</evidence>
<keyword evidence="10" id="KW-1185">Reference proteome</keyword>
<evidence type="ECO:0000256" key="7">
    <source>
        <dbReference type="RuleBase" id="RU363032"/>
    </source>
</evidence>
<dbReference type="CDD" id="cd06261">
    <property type="entry name" value="TM_PBP2"/>
    <property type="match status" value="1"/>
</dbReference>
<dbReference type="GO" id="GO:0005886">
    <property type="term" value="C:plasma membrane"/>
    <property type="evidence" value="ECO:0007669"/>
    <property type="project" value="UniProtKB-SubCell"/>
</dbReference>
<dbReference type="STRING" id="474960.SAMN05216180_2558"/>
<keyword evidence="6 7" id="KW-0472">Membrane</keyword>
<gene>
    <name evidence="9" type="ORF">SAMN05216180_2558</name>
</gene>
<name>A0A1H8DG26_9FIRM</name>
<evidence type="ECO:0000259" key="8">
    <source>
        <dbReference type="PROSITE" id="PS50928"/>
    </source>
</evidence>
<keyword evidence="3" id="KW-1003">Cell membrane</keyword>
<dbReference type="Gene3D" id="1.10.3720.10">
    <property type="entry name" value="MetI-like"/>
    <property type="match status" value="1"/>
</dbReference>
<evidence type="ECO:0000313" key="10">
    <source>
        <dbReference type="Proteomes" id="UP000199158"/>
    </source>
</evidence>
<evidence type="ECO:0000313" key="9">
    <source>
        <dbReference type="EMBL" id="SEN05437.1"/>
    </source>
</evidence>
<dbReference type="Pfam" id="PF00528">
    <property type="entry name" value="BPD_transp_1"/>
    <property type="match status" value="1"/>
</dbReference>
<dbReference type="EMBL" id="FOCG01000003">
    <property type="protein sequence ID" value="SEN05437.1"/>
    <property type="molecule type" value="Genomic_DNA"/>
</dbReference>
<feature type="transmembrane region" description="Helical" evidence="7">
    <location>
        <begin position="136"/>
        <end position="159"/>
    </location>
</feature>
<dbReference type="GO" id="GO:0055085">
    <property type="term" value="P:transmembrane transport"/>
    <property type="evidence" value="ECO:0007669"/>
    <property type="project" value="InterPro"/>
</dbReference>
<dbReference type="PANTHER" id="PTHR32243:SF24">
    <property type="entry name" value="DIACETYLCHITOBIOSE UPTAKE SYSTEM PERMEASE PROTEIN NGCG"/>
    <property type="match status" value="1"/>
</dbReference>
<dbReference type="PROSITE" id="PS50928">
    <property type="entry name" value="ABC_TM1"/>
    <property type="match status" value="1"/>
</dbReference>